<organism evidence="2 3">
    <name type="scientific">Albugo candida</name>
    <dbReference type="NCBI Taxonomy" id="65357"/>
    <lineage>
        <taxon>Eukaryota</taxon>
        <taxon>Sar</taxon>
        <taxon>Stramenopiles</taxon>
        <taxon>Oomycota</taxon>
        <taxon>Peronosporomycetes</taxon>
        <taxon>Albuginales</taxon>
        <taxon>Albuginaceae</taxon>
        <taxon>Albugo</taxon>
    </lineage>
</organism>
<name>A0A024FX82_9STRA</name>
<evidence type="ECO:0000256" key="1">
    <source>
        <dbReference type="SAM" id="MobiDB-lite"/>
    </source>
</evidence>
<protein>
    <submittedName>
        <fullName evidence="2">Uncharacterized protein</fullName>
    </submittedName>
</protein>
<sequence>MAHGAYHENHFEYPKLERFVQDINRVEEKAIAQFDVIEADSESNIEEGGSYVTADIDNAVTSNRSDGSTPENQEENSCEAVASEVCIDRTDEMKGSLIGNFDPQTHAKMEMTEIADDFVLVNVTEDVRVVEASCQHLESRMGIAHEVTETFVGVSWHIRHIMEKDPQLMSIDK</sequence>
<dbReference type="Proteomes" id="UP000053237">
    <property type="component" value="Unassembled WGS sequence"/>
</dbReference>
<dbReference type="AlphaFoldDB" id="A0A024FX82"/>
<evidence type="ECO:0000313" key="2">
    <source>
        <dbReference type="EMBL" id="CCI11274.1"/>
    </source>
</evidence>
<reference evidence="2 3" key="1">
    <citation type="submission" date="2012-05" db="EMBL/GenBank/DDBJ databases">
        <title>Recombination and specialization in a pathogen metapopulation.</title>
        <authorList>
            <person name="Gardiner A."/>
            <person name="Kemen E."/>
            <person name="Schultz-Larsen T."/>
            <person name="MacLean D."/>
            <person name="Van Oosterhout C."/>
            <person name="Jones J.D.G."/>
        </authorList>
    </citation>
    <scope>NUCLEOTIDE SEQUENCE [LARGE SCALE GENOMIC DNA]</scope>
    <source>
        <strain evidence="2 3">Ac Nc2</strain>
    </source>
</reference>
<feature type="region of interest" description="Disordered" evidence="1">
    <location>
        <begin position="42"/>
        <end position="79"/>
    </location>
</feature>
<evidence type="ECO:0000313" key="3">
    <source>
        <dbReference type="Proteomes" id="UP000053237"/>
    </source>
</evidence>
<gene>
    <name evidence="2" type="ORF">BN9_126810</name>
</gene>
<accession>A0A024FX82</accession>
<keyword evidence="3" id="KW-1185">Reference proteome</keyword>
<proteinExistence type="predicted"/>
<dbReference type="EMBL" id="CAIX01000900">
    <property type="protein sequence ID" value="CCI11274.1"/>
    <property type="molecule type" value="Genomic_DNA"/>
</dbReference>
<feature type="compositionally biased region" description="Polar residues" evidence="1">
    <location>
        <begin position="59"/>
        <end position="71"/>
    </location>
</feature>
<comment type="caution">
    <text evidence="2">The sequence shown here is derived from an EMBL/GenBank/DDBJ whole genome shotgun (WGS) entry which is preliminary data.</text>
</comment>
<dbReference type="InParanoid" id="A0A024FX82"/>